<proteinExistence type="inferred from homology"/>
<evidence type="ECO:0000256" key="5">
    <source>
        <dbReference type="ARBA" id="ARBA00023077"/>
    </source>
</evidence>
<evidence type="ECO:0000256" key="8">
    <source>
        <dbReference type="PROSITE-ProRule" id="PRU01360"/>
    </source>
</evidence>
<dbReference type="InterPro" id="IPR039426">
    <property type="entry name" value="TonB-dep_rcpt-like"/>
</dbReference>
<dbReference type="InterPro" id="IPR000531">
    <property type="entry name" value="Beta-barrel_TonB"/>
</dbReference>
<evidence type="ECO:0000259" key="11">
    <source>
        <dbReference type="Pfam" id="PF07715"/>
    </source>
</evidence>
<keyword evidence="5 9" id="KW-0798">TonB box</keyword>
<protein>
    <submittedName>
        <fullName evidence="12">TonB-linked outer membrane protein, SusC/RagA family</fullName>
    </submittedName>
</protein>
<dbReference type="Gene3D" id="2.170.130.10">
    <property type="entry name" value="TonB-dependent receptor, plug domain"/>
    <property type="match status" value="1"/>
</dbReference>
<organism evidence="12 13">
    <name type="scientific">Flavisolibacter ginsengisoli DSM 18119</name>
    <dbReference type="NCBI Taxonomy" id="1121884"/>
    <lineage>
        <taxon>Bacteria</taxon>
        <taxon>Pseudomonadati</taxon>
        <taxon>Bacteroidota</taxon>
        <taxon>Chitinophagia</taxon>
        <taxon>Chitinophagales</taxon>
        <taxon>Chitinophagaceae</taxon>
        <taxon>Flavisolibacter</taxon>
    </lineage>
</organism>
<name>A0A1M4U2Z2_9BACT</name>
<comment type="subcellular location">
    <subcellularLocation>
        <location evidence="1 8">Cell outer membrane</location>
        <topology evidence="1 8">Multi-pass membrane protein</topology>
    </subcellularLocation>
</comment>
<evidence type="ECO:0000313" key="13">
    <source>
        <dbReference type="Proteomes" id="UP000184048"/>
    </source>
</evidence>
<dbReference type="STRING" id="1121884.SAMN02745131_00509"/>
<evidence type="ECO:0000313" key="12">
    <source>
        <dbReference type="EMBL" id="SHE51098.1"/>
    </source>
</evidence>
<dbReference type="Proteomes" id="UP000184048">
    <property type="component" value="Unassembled WGS sequence"/>
</dbReference>
<dbReference type="AlphaFoldDB" id="A0A1M4U2Z2"/>
<dbReference type="InterPro" id="IPR023996">
    <property type="entry name" value="TonB-dep_OMP_SusC/RagA"/>
</dbReference>
<evidence type="ECO:0000256" key="3">
    <source>
        <dbReference type="ARBA" id="ARBA00022452"/>
    </source>
</evidence>
<dbReference type="Pfam" id="PF00593">
    <property type="entry name" value="TonB_dep_Rec_b-barrel"/>
    <property type="match status" value="1"/>
</dbReference>
<evidence type="ECO:0000256" key="6">
    <source>
        <dbReference type="ARBA" id="ARBA00023136"/>
    </source>
</evidence>
<keyword evidence="4 8" id="KW-0812">Transmembrane</keyword>
<evidence type="ECO:0000256" key="2">
    <source>
        <dbReference type="ARBA" id="ARBA00022448"/>
    </source>
</evidence>
<comment type="similarity">
    <text evidence="8 9">Belongs to the TonB-dependent receptor family.</text>
</comment>
<dbReference type="NCBIfam" id="TIGR04057">
    <property type="entry name" value="SusC_RagA_signa"/>
    <property type="match status" value="1"/>
</dbReference>
<accession>A0A1M4U2Z2</accession>
<keyword evidence="3 8" id="KW-1134">Transmembrane beta strand</keyword>
<dbReference type="InterPro" id="IPR037066">
    <property type="entry name" value="Plug_dom_sf"/>
</dbReference>
<dbReference type="InterPro" id="IPR012910">
    <property type="entry name" value="Plug_dom"/>
</dbReference>
<reference evidence="12 13" key="1">
    <citation type="submission" date="2016-11" db="EMBL/GenBank/DDBJ databases">
        <authorList>
            <person name="Jaros S."/>
            <person name="Januszkiewicz K."/>
            <person name="Wedrychowicz H."/>
        </authorList>
    </citation>
    <scope>NUCLEOTIDE SEQUENCE [LARGE SCALE GENOMIC DNA]</scope>
    <source>
        <strain evidence="12 13">DSM 18119</strain>
    </source>
</reference>
<dbReference type="Gene3D" id="2.60.40.1120">
    <property type="entry name" value="Carboxypeptidase-like, regulatory domain"/>
    <property type="match status" value="1"/>
</dbReference>
<dbReference type="PROSITE" id="PS52016">
    <property type="entry name" value="TONB_DEPENDENT_REC_3"/>
    <property type="match status" value="1"/>
</dbReference>
<dbReference type="Pfam" id="PF07715">
    <property type="entry name" value="Plug"/>
    <property type="match status" value="1"/>
</dbReference>
<gene>
    <name evidence="12" type="ORF">SAMN02745131_00509</name>
</gene>
<evidence type="ECO:0000256" key="9">
    <source>
        <dbReference type="RuleBase" id="RU003357"/>
    </source>
</evidence>
<keyword evidence="2 8" id="KW-0813">Transport</keyword>
<keyword evidence="13" id="KW-1185">Reference proteome</keyword>
<dbReference type="NCBIfam" id="TIGR04056">
    <property type="entry name" value="OMP_RagA_SusC"/>
    <property type="match status" value="1"/>
</dbReference>
<keyword evidence="7 8" id="KW-0998">Cell outer membrane</keyword>
<evidence type="ECO:0000256" key="7">
    <source>
        <dbReference type="ARBA" id="ARBA00023237"/>
    </source>
</evidence>
<dbReference type="Pfam" id="PF13715">
    <property type="entry name" value="CarbopepD_reg_2"/>
    <property type="match status" value="1"/>
</dbReference>
<dbReference type="RefSeq" id="WP_072833677.1">
    <property type="nucleotide sequence ID" value="NZ_FQUU01000002.1"/>
</dbReference>
<sequence>MNIDKPHGGKLPGFYRMSIIPLRVLGLFLLFQFFTNSAFAQAVINGQVRDENSKPVAGVTVQLKNAANATVTDESGNFSLSVPTTKGVLVFTFVGYAPKEVGITGTRVDVQLQPASNSLNEVVVVGYATQRKVSLTGAVDKISADVLEGKPVANVSQALQGVSPNLIIQQRNFEPGQGLNINIRGLGTLGNNDPLIVIDGIVGGDINLLNPNDIESVSVLKDAGSAAIYGSRAANGVLLITTKKGRKNEKPSLSYNGIYGITSPKIAAQPVHAWENAYYKNESLVNSGRQPVYSPSDIQKIAAAGDGDWRLSTILQNAAQQTHNLSIKGGGEFNTYLVSFGYMDQENNFIGPDYGWKRYNFRLNQTTDIGKFRLSTILSYVKSDGKDHSSNASTLIIDASRVPLLYSFQDSLGRYLTNAVSAEFNPKAVLENGGYRKYDNDEVFGSFTGEYSFTPDLKLRGVFGGTMRTDHAFGRRKQLSFFPGGSYGQDREVFDDNSKSLLTNTQLIAEYKKKFNQHSLNLLVGGTNESYKGEGNNIRKTLTDPVWGIPTTGTVVDPNSSNSNQRTSESSLNSLLGRLGYSFQDKYFAEFSFRYDGSSNFPKAGRWGFFPSASAAWRMTEEGFLENFKNNIGDLKLRASYGILGNQNVGAYQYQTSYFNYSNAYGFDNVIVGGSGFSLGNPEITWEKAATFNVGVDANLLNRKLNLSLDYFDKTTSDILVGRDDVPEIFGAGFPDYNAAKVRNKGWEIAASYKLQGKLFTHTFSANLADNLNELVDYTFGAKEQVLRKEEFEFVRRVGLPITVYQGYKRDGYFQTIDDIKNFAKPANATVVPGDIKFKDKNGDGVIDDQDKYILGNPFPRYTFGFTYSVAVKGFDAQVFIQGVGRRDLMIRGELVEPFHVGYSGTLYTHQTDYWTPTNPDAKWPRLAEAGSPSNQNNYRTGSDIYLFNAAYARVKNVQLGYSLPKDLAGKAHIQNARLYVTAQNIYTLSGLTFIDPENTEFGNNTSMGSGANSGRAYPLPVFYGVGLDITF</sequence>
<dbReference type="EMBL" id="FQUU01000002">
    <property type="protein sequence ID" value="SHE51098.1"/>
    <property type="molecule type" value="Genomic_DNA"/>
</dbReference>
<dbReference type="InterPro" id="IPR036942">
    <property type="entry name" value="Beta-barrel_TonB_sf"/>
</dbReference>
<dbReference type="GO" id="GO:0009279">
    <property type="term" value="C:cell outer membrane"/>
    <property type="evidence" value="ECO:0007669"/>
    <property type="project" value="UniProtKB-SubCell"/>
</dbReference>
<evidence type="ECO:0000256" key="4">
    <source>
        <dbReference type="ARBA" id="ARBA00022692"/>
    </source>
</evidence>
<dbReference type="InterPro" id="IPR008969">
    <property type="entry name" value="CarboxyPept-like_regulatory"/>
</dbReference>
<feature type="domain" description="TonB-dependent receptor plug" evidence="11">
    <location>
        <begin position="133"/>
        <end position="237"/>
    </location>
</feature>
<evidence type="ECO:0000259" key="10">
    <source>
        <dbReference type="Pfam" id="PF00593"/>
    </source>
</evidence>
<evidence type="ECO:0000256" key="1">
    <source>
        <dbReference type="ARBA" id="ARBA00004571"/>
    </source>
</evidence>
<dbReference type="OrthoDB" id="899266at2"/>
<feature type="domain" description="TonB-dependent receptor-like beta-barrel" evidence="10">
    <location>
        <begin position="412"/>
        <end position="986"/>
    </location>
</feature>
<keyword evidence="6 8" id="KW-0472">Membrane</keyword>
<dbReference type="SUPFAM" id="SSF56935">
    <property type="entry name" value="Porins"/>
    <property type="match status" value="1"/>
</dbReference>
<dbReference type="SUPFAM" id="SSF49464">
    <property type="entry name" value="Carboxypeptidase regulatory domain-like"/>
    <property type="match status" value="1"/>
</dbReference>
<dbReference type="InterPro" id="IPR023997">
    <property type="entry name" value="TonB-dep_OMP_SusC/RagA_CS"/>
</dbReference>
<dbReference type="Gene3D" id="2.40.170.20">
    <property type="entry name" value="TonB-dependent receptor, beta-barrel domain"/>
    <property type="match status" value="1"/>
</dbReference>